<comment type="caution">
    <text evidence="2">The sequence shown here is derived from an EMBL/GenBank/DDBJ whole genome shotgun (WGS) entry which is preliminary data.</text>
</comment>
<protein>
    <submittedName>
        <fullName evidence="2">Uncharacterized protein</fullName>
    </submittedName>
</protein>
<evidence type="ECO:0000313" key="2">
    <source>
        <dbReference type="EMBL" id="KAK0949391.1"/>
    </source>
</evidence>
<proteinExistence type="predicted"/>
<feature type="non-terminal residue" evidence="2">
    <location>
        <position position="1"/>
    </location>
</feature>
<sequence>LTMLQHRLMMHDGFAGKKLMFSMSAGGDEESTIRTCNHALLGSKTQPRLLRYADINFERRRLREIAGKGEGSRAMVLEGKIARVLGQEDYAIQLWEQAMGAAVAQSEAGAAALRSINDNLVAMMGSRERDAVELSSPWVELTLVRYDRYVRLLERKEIAPALAEYERARKAMEVGCSLDDPESHYHTTHLFKSMNDDGSTIYTSSWLYHMTKAAASGQPIAAHQLTIFYAESGWKYSEDEPPDHLKPTPFDSYPAAEESNASDTGFLPTLRRLSCSLTALLLAVSSL</sequence>
<organism evidence="2 3">
    <name type="scientific">Friedmanniomyces endolithicus</name>
    <dbReference type="NCBI Taxonomy" id="329885"/>
    <lineage>
        <taxon>Eukaryota</taxon>
        <taxon>Fungi</taxon>
        <taxon>Dikarya</taxon>
        <taxon>Ascomycota</taxon>
        <taxon>Pezizomycotina</taxon>
        <taxon>Dothideomycetes</taxon>
        <taxon>Dothideomycetidae</taxon>
        <taxon>Mycosphaerellales</taxon>
        <taxon>Teratosphaeriaceae</taxon>
        <taxon>Friedmanniomyces</taxon>
    </lineage>
</organism>
<feature type="region of interest" description="Disordered" evidence="1">
    <location>
        <begin position="239"/>
        <end position="261"/>
    </location>
</feature>
<evidence type="ECO:0000313" key="3">
    <source>
        <dbReference type="Proteomes" id="UP001175353"/>
    </source>
</evidence>
<dbReference type="EMBL" id="JAUJLE010001191">
    <property type="protein sequence ID" value="KAK0949391.1"/>
    <property type="molecule type" value="Genomic_DNA"/>
</dbReference>
<accession>A0AAN6H328</accession>
<dbReference type="Proteomes" id="UP001175353">
    <property type="component" value="Unassembled WGS sequence"/>
</dbReference>
<evidence type="ECO:0000256" key="1">
    <source>
        <dbReference type="SAM" id="MobiDB-lite"/>
    </source>
</evidence>
<keyword evidence="3" id="KW-1185">Reference proteome</keyword>
<dbReference type="AlphaFoldDB" id="A0AAN6H328"/>
<name>A0AAN6H328_9PEZI</name>
<gene>
    <name evidence="2" type="ORF">LTR91_026499</name>
</gene>
<reference evidence="2" key="1">
    <citation type="submission" date="2023-06" db="EMBL/GenBank/DDBJ databases">
        <title>Black Yeasts Isolated from many extreme environments.</title>
        <authorList>
            <person name="Coleine C."/>
            <person name="Stajich J.E."/>
            <person name="Selbmann L."/>
        </authorList>
    </citation>
    <scope>NUCLEOTIDE SEQUENCE</scope>
    <source>
        <strain evidence="2">CCFEE 5200</strain>
    </source>
</reference>